<comment type="catalytic activity">
    <reaction evidence="2">
        <text>a (3E)-enoyl-CoA = a 4-saturated (2E)-enoyl-CoA</text>
        <dbReference type="Rhea" id="RHEA:45228"/>
        <dbReference type="ChEBI" id="CHEBI:58521"/>
        <dbReference type="ChEBI" id="CHEBI:85097"/>
        <dbReference type="EC" id="5.3.3.8"/>
    </reaction>
</comment>
<dbReference type="FunFam" id="3.40.50.720:FF:000009">
    <property type="entry name" value="Fatty oxidation complex, alpha subunit"/>
    <property type="match status" value="1"/>
</dbReference>
<comment type="similarity">
    <text evidence="18">Belongs to the enoyl-CoA hydratase/isomerase family.</text>
</comment>
<comment type="catalytic activity">
    <reaction evidence="1">
        <text>a (3Z)-enoyl-CoA = a 4-saturated (2E)-enoyl-CoA</text>
        <dbReference type="Rhea" id="RHEA:45900"/>
        <dbReference type="ChEBI" id="CHEBI:85097"/>
        <dbReference type="ChEBI" id="CHEBI:85489"/>
        <dbReference type="EC" id="5.3.3.8"/>
    </reaction>
</comment>
<dbReference type="PANTHER" id="PTHR23309">
    <property type="entry name" value="3-HYDROXYACYL-COA DEHYROGENASE"/>
    <property type="match status" value="1"/>
</dbReference>
<organism evidence="21 22">
    <name type="scientific">Daucus carota subsp. sativus</name>
    <name type="common">Carrot</name>
    <dbReference type="NCBI Taxonomy" id="79200"/>
    <lineage>
        <taxon>Eukaryota</taxon>
        <taxon>Viridiplantae</taxon>
        <taxon>Streptophyta</taxon>
        <taxon>Embryophyta</taxon>
        <taxon>Tracheophyta</taxon>
        <taxon>Spermatophyta</taxon>
        <taxon>Magnoliopsida</taxon>
        <taxon>eudicotyledons</taxon>
        <taxon>Gunneridae</taxon>
        <taxon>Pentapetalae</taxon>
        <taxon>asterids</taxon>
        <taxon>campanulids</taxon>
        <taxon>Apiales</taxon>
        <taxon>Apiaceae</taxon>
        <taxon>Apioideae</taxon>
        <taxon>Scandiceae</taxon>
        <taxon>Daucinae</taxon>
        <taxon>Daucus</taxon>
        <taxon>Daucus sect. Daucus</taxon>
    </lineage>
</organism>
<feature type="domain" description="3-hydroxyacyl-CoA dehydrogenase NAD binding" evidence="20">
    <location>
        <begin position="311"/>
        <end position="489"/>
    </location>
</feature>
<comment type="similarity">
    <text evidence="6">In the N-terminal section; belongs to the enoyl-CoA hydratase/isomerase family.</text>
</comment>
<evidence type="ECO:0000256" key="10">
    <source>
        <dbReference type="ARBA" id="ARBA00023098"/>
    </source>
</evidence>
<proteinExistence type="inferred from homology"/>
<comment type="catalytic activity">
    <reaction evidence="17">
        <text>a 4-saturated-(3S)-3-hydroxyacyl-CoA = a (3E)-enoyl-CoA + H2O</text>
        <dbReference type="Rhea" id="RHEA:20724"/>
        <dbReference type="ChEBI" id="CHEBI:15377"/>
        <dbReference type="ChEBI" id="CHEBI:58521"/>
        <dbReference type="ChEBI" id="CHEBI:137480"/>
        <dbReference type="EC" id="4.2.1.17"/>
    </reaction>
</comment>
<accession>A0AAF0W5V2</accession>
<dbReference type="InterPro" id="IPR008927">
    <property type="entry name" value="6-PGluconate_DH-like_C_sf"/>
</dbReference>
<evidence type="ECO:0000259" key="20">
    <source>
        <dbReference type="Pfam" id="PF02737"/>
    </source>
</evidence>
<sequence>MDESTMNKTVLEVGADGVGIITIVNPPLNLVSVDVFLSLKKSIEEAVQRDDIKALVITGSQGKFSAGADVTTFGKGIKARTDFGFLSIEFATDTLEAARKPIVAAIDGPAFGGGLEVALACHARISTSAAQLGLTELQYGILPGLGGTQRLPRLVGLPKALEMIMMSKRISGKDALKLGLVDAIAPRDTLLSTARQWALDISDYRKPWVVSLYKTDRLEPLSEARIILNLAKSQARERTPNLTHPLVCIDVIEEGIVAGPRTGLWKEAEALLQLRQSDTCKALVHFFFAQRATLKIPGITDMALSPRKINKVAILGGGLMGSGIATAFLLANYHVILKEVDHNLLLAGIGRVKANLRSHAKKGKMTKEKLETVSSLLEGVLDYDSFKDVDLVIEAVLEDVSLKQQVFADLEKYCPQHCIFASNTSSIDLNKIGENTTSQNRILGAHFFSPAQFMPLLEIVRTEWTSLQVLVDLLDVSKKIKKTAVVVGNCTGFAVNRMFFPFSQAATLLVERGADIYQIDQSITSFGMPMGPFRLADLVGFRVAVASGSQYIEKFKERVHKSYLIPFMLEDKREGQSTCKGFYLYDEKRKASPDPEIVKFVEKARRASQVTVDPKLSRLSAGEIVEMLFFPVVNEACRILAEGVAIRASDLDIASVLGRGFPAYRGGIIFWANFIGSKYICSRLEDWSRVYGKFFEPCPYLVEHAMKQIPLVMLSPLKDTLKTVDFL</sequence>
<dbReference type="Gene3D" id="3.90.226.10">
    <property type="entry name" value="2-enoyl-CoA Hydratase, Chain A, domain 1"/>
    <property type="match status" value="1"/>
</dbReference>
<dbReference type="InterPro" id="IPR036291">
    <property type="entry name" value="NAD(P)-bd_dom_sf"/>
</dbReference>
<evidence type="ECO:0000256" key="14">
    <source>
        <dbReference type="ARBA" id="ARBA00023268"/>
    </source>
</evidence>
<evidence type="ECO:0000256" key="15">
    <source>
        <dbReference type="ARBA" id="ARBA00023701"/>
    </source>
</evidence>
<keyword evidence="8" id="KW-0560">Oxidoreductase</keyword>
<dbReference type="GO" id="GO:0003857">
    <property type="term" value="F:(3S)-3-hydroxyacyl-CoA dehydrogenase (NAD+) activity"/>
    <property type="evidence" value="ECO:0007669"/>
    <property type="project" value="TreeGrafter"/>
</dbReference>
<dbReference type="EMBL" id="CP093343">
    <property type="protein sequence ID" value="WOG83810.1"/>
    <property type="molecule type" value="Genomic_DNA"/>
</dbReference>
<evidence type="ECO:0000256" key="2">
    <source>
        <dbReference type="ARBA" id="ARBA00000765"/>
    </source>
</evidence>
<dbReference type="InterPro" id="IPR029045">
    <property type="entry name" value="ClpP/crotonase-like_dom_sf"/>
</dbReference>
<evidence type="ECO:0008006" key="23">
    <source>
        <dbReference type="Google" id="ProtNLM"/>
    </source>
</evidence>
<dbReference type="Gene3D" id="1.10.1040.50">
    <property type="match status" value="1"/>
</dbReference>
<evidence type="ECO:0000256" key="7">
    <source>
        <dbReference type="ARBA" id="ARBA00022832"/>
    </source>
</evidence>
<dbReference type="CDD" id="cd06558">
    <property type="entry name" value="crotonase-like"/>
    <property type="match status" value="1"/>
</dbReference>
<evidence type="ECO:0000256" key="4">
    <source>
        <dbReference type="ARBA" id="ARBA00005005"/>
    </source>
</evidence>
<gene>
    <name evidence="21" type="ORF">DCAR_0102988</name>
</gene>
<comment type="subcellular location">
    <subcellularLocation>
        <location evidence="3">Peroxisome</location>
    </subcellularLocation>
</comment>
<dbReference type="InterPro" id="IPR018376">
    <property type="entry name" value="Enoyl-CoA_hyd/isom_CS"/>
</dbReference>
<dbReference type="SUPFAM" id="SSF52096">
    <property type="entry name" value="ClpP/crotonase"/>
    <property type="match status" value="1"/>
</dbReference>
<dbReference type="GO" id="GO:0004300">
    <property type="term" value="F:enoyl-CoA hydratase activity"/>
    <property type="evidence" value="ECO:0007669"/>
    <property type="project" value="UniProtKB-EC"/>
</dbReference>
<keyword evidence="14" id="KW-0511">Multifunctional enzyme</keyword>
<keyword evidence="12" id="KW-0413">Isomerase</keyword>
<dbReference type="SUPFAM" id="SSF48179">
    <property type="entry name" value="6-phosphogluconate dehydrogenase C-terminal domain-like"/>
    <property type="match status" value="2"/>
</dbReference>
<dbReference type="InterPro" id="IPR001753">
    <property type="entry name" value="Enoyl-CoA_hydra/iso"/>
</dbReference>
<keyword evidence="9" id="KW-0520">NAD</keyword>
<dbReference type="Pfam" id="PF02737">
    <property type="entry name" value="3HCDH_N"/>
    <property type="match status" value="1"/>
</dbReference>
<evidence type="ECO:0000256" key="6">
    <source>
        <dbReference type="ARBA" id="ARBA00008750"/>
    </source>
</evidence>
<dbReference type="Pfam" id="PF00725">
    <property type="entry name" value="3HCDH"/>
    <property type="match status" value="1"/>
</dbReference>
<evidence type="ECO:0000256" key="1">
    <source>
        <dbReference type="ARBA" id="ARBA00000452"/>
    </source>
</evidence>
<evidence type="ECO:0000256" key="9">
    <source>
        <dbReference type="ARBA" id="ARBA00023027"/>
    </source>
</evidence>
<evidence type="ECO:0000313" key="21">
    <source>
        <dbReference type="EMBL" id="WOG83810.1"/>
    </source>
</evidence>
<dbReference type="PROSITE" id="PS00067">
    <property type="entry name" value="3HCDH"/>
    <property type="match status" value="1"/>
</dbReference>
<dbReference type="Pfam" id="PF00378">
    <property type="entry name" value="ECH_1"/>
    <property type="match status" value="1"/>
</dbReference>
<dbReference type="FunFam" id="1.10.1040.50:FF:000004">
    <property type="entry name" value="Peroxisomal fatty acid beta-oxidation multifunctional protein"/>
    <property type="match status" value="1"/>
</dbReference>
<dbReference type="SUPFAM" id="SSF51735">
    <property type="entry name" value="NAD(P)-binding Rossmann-fold domains"/>
    <property type="match status" value="1"/>
</dbReference>
<comment type="catalytic activity">
    <reaction evidence="16">
        <text>a (3S)-3-hydroxyacyl-CoA = a (2E)-enoyl-CoA + H2O</text>
        <dbReference type="Rhea" id="RHEA:16105"/>
        <dbReference type="ChEBI" id="CHEBI:15377"/>
        <dbReference type="ChEBI" id="CHEBI:57318"/>
        <dbReference type="ChEBI" id="CHEBI:58856"/>
        <dbReference type="EC" id="4.2.1.17"/>
    </reaction>
</comment>
<comment type="catalytic activity">
    <reaction evidence="15">
        <text>(3S)-3-hydroxybutanoyl-CoA = (3R)-3-hydroxybutanoyl-CoA</text>
        <dbReference type="Rhea" id="RHEA:21760"/>
        <dbReference type="ChEBI" id="CHEBI:57315"/>
        <dbReference type="ChEBI" id="CHEBI:57316"/>
        <dbReference type="EC" id="5.1.2.3"/>
    </reaction>
</comment>
<protein>
    <recommendedName>
        <fullName evidence="23">3-hydroxyacyl-CoA dehydrogenase</fullName>
    </recommendedName>
</protein>
<keyword evidence="22" id="KW-1185">Reference proteome</keyword>
<dbReference type="PANTHER" id="PTHR23309:SF9">
    <property type="entry name" value="PEROXISOMAL FATTY ACID BETA-OXIDATION MULTIFUNCTIONAL PROTEIN MFP2"/>
    <property type="match status" value="1"/>
</dbReference>
<evidence type="ECO:0000256" key="17">
    <source>
        <dbReference type="ARBA" id="ARBA00023717"/>
    </source>
</evidence>
<dbReference type="GO" id="GO:0070403">
    <property type="term" value="F:NAD+ binding"/>
    <property type="evidence" value="ECO:0007669"/>
    <property type="project" value="InterPro"/>
</dbReference>
<feature type="domain" description="3-hydroxyacyl-CoA dehydrogenase C-terminal" evidence="19">
    <location>
        <begin position="492"/>
        <end position="585"/>
    </location>
</feature>
<evidence type="ECO:0000256" key="18">
    <source>
        <dbReference type="RuleBase" id="RU003707"/>
    </source>
</evidence>
<keyword evidence="10" id="KW-0443">Lipid metabolism</keyword>
<dbReference type="InterPro" id="IPR006108">
    <property type="entry name" value="3HC_DH_C"/>
</dbReference>
<dbReference type="AlphaFoldDB" id="A0AAF0W5V2"/>
<keyword evidence="7" id="KW-0276">Fatty acid metabolism</keyword>
<dbReference type="Proteomes" id="UP000077755">
    <property type="component" value="Chromosome 1"/>
</dbReference>
<dbReference type="PROSITE" id="PS00166">
    <property type="entry name" value="ENOYL_COA_HYDRATASE"/>
    <property type="match status" value="1"/>
</dbReference>
<dbReference type="InterPro" id="IPR006176">
    <property type="entry name" value="3-OHacyl-CoA_DH_NAD-bd"/>
</dbReference>
<evidence type="ECO:0000256" key="11">
    <source>
        <dbReference type="ARBA" id="ARBA00023140"/>
    </source>
</evidence>
<comment type="similarity">
    <text evidence="5">In the central section; belongs to the 3-hydroxyacyl-CoA dehydrogenase family.</text>
</comment>
<reference evidence="21" key="2">
    <citation type="submission" date="2022-03" db="EMBL/GenBank/DDBJ databases">
        <title>Draft title - Genomic analysis of global carrot germplasm unveils the trajectory of domestication and the origin of high carotenoid orange carrot.</title>
        <authorList>
            <person name="Iorizzo M."/>
            <person name="Ellison S."/>
            <person name="Senalik D."/>
            <person name="Macko-Podgorni A."/>
            <person name="Grzebelus D."/>
            <person name="Bostan H."/>
            <person name="Rolling W."/>
            <person name="Curaba J."/>
            <person name="Simon P."/>
        </authorList>
    </citation>
    <scope>NUCLEOTIDE SEQUENCE</scope>
    <source>
        <tissue evidence="21">Leaf</tissue>
    </source>
</reference>
<keyword evidence="11" id="KW-0576">Peroxisome</keyword>
<dbReference type="GO" id="GO:0005777">
    <property type="term" value="C:peroxisome"/>
    <property type="evidence" value="ECO:0007669"/>
    <property type="project" value="UniProtKB-SubCell"/>
</dbReference>
<evidence type="ECO:0000259" key="19">
    <source>
        <dbReference type="Pfam" id="PF00725"/>
    </source>
</evidence>
<dbReference type="Gene3D" id="3.40.50.720">
    <property type="entry name" value="NAD(P)-binding Rossmann-like Domain"/>
    <property type="match status" value="1"/>
</dbReference>
<comment type="pathway">
    <text evidence="4">Lipid metabolism; fatty acid beta-oxidation.</text>
</comment>
<evidence type="ECO:0000256" key="13">
    <source>
        <dbReference type="ARBA" id="ARBA00023239"/>
    </source>
</evidence>
<dbReference type="GO" id="GO:0006635">
    <property type="term" value="P:fatty acid beta-oxidation"/>
    <property type="evidence" value="ECO:0007669"/>
    <property type="project" value="TreeGrafter"/>
</dbReference>
<dbReference type="GO" id="GO:0008692">
    <property type="term" value="F:3-hydroxybutyryl-CoA epimerase activity"/>
    <property type="evidence" value="ECO:0007669"/>
    <property type="project" value="UniProtKB-EC"/>
</dbReference>
<evidence type="ECO:0000256" key="8">
    <source>
        <dbReference type="ARBA" id="ARBA00023002"/>
    </source>
</evidence>
<keyword evidence="13" id="KW-0456">Lyase</keyword>
<evidence type="ECO:0000256" key="16">
    <source>
        <dbReference type="ARBA" id="ARBA00023709"/>
    </source>
</evidence>
<evidence type="ECO:0000256" key="5">
    <source>
        <dbReference type="ARBA" id="ARBA00007005"/>
    </source>
</evidence>
<reference evidence="21" key="1">
    <citation type="journal article" date="2016" name="Nat. Genet.">
        <title>A high-quality carrot genome assembly provides new insights into carotenoid accumulation and asterid genome evolution.</title>
        <authorList>
            <person name="Iorizzo M."/>
            <person name="Ellison S."/>
            <person name="Senalik D."/>
            <person name="Zeng P."/>
            <person name="Satapoomin P."/>
            <person name="Huang J."/>
            <person name="Bowman M."/>
            <person name="Iovene M."/>
            <person name="Sanseverino W."/>
            <person name="Cavagnaro P."/>
            <person name="Yildiz M."/>
            <person name="Macko-Podgorni A."/>
            <person name="Moranska E."/>
            <person name="Grzebelus E."/>
            <person name="Grzebelus D."/>
            <person name="Ashrafi H."/>
            <person name="Zheng Z."/>
            <person name="Cheng S."/>
            <person name="Spooner D."/>
            <person name="Van Deynze A."/>
            <person name="Simon P."/>
        </authorList>
    </citation>
    <scope>NUCLEOTIDE SEQUENCE</scope>
    <source>
        <tissue evidence="21">Leaf</tissue>
    </source>
</reference>
<dbReference type="GO" id="GO:0004165">
    <property type="term" value="F:delta(3)-delta(2)-enoyl-CoA isomerase activity"/>
    <property type="evidence" value="ECO:0007669"/>
    <property type="project" value="UniProtKB-EC"/>
</dbReference>
<evidence type="ECO:0000256" key="12">
    <source>
        <dbReference type="ARBA" id="ARBA00023235"/>
    </source>
</evidence>
<dbReference type="InterPro" id="IPR006180">
    <property type="entry name" value="3-OHacyl-CoA_DH_CS"/>
</dbReference>
<evidence type="ECO:0000313" key="22">
    <source>
        <dbReference type="Proteomes" id="UP000077755"/>
    </source>
</evidence>
<name>A0AAF0W5V2_DAUCS</name>
<evidence type="ECO:0000256" key="3">
    <source>
        <dbReference type="ARBA" id="ARBA00004275"/>
    </source>
</evidence>